<dbReference type="AlphaFoldDB" id="A0A1S9T5P9"/>
<dbReference type="RefSeq" id="WP_078205853.1">
    <property type="nucleotide sequence ID" value="NZ_MUAJ01000086.1"/>
</dbReference>
<reference evidence="1 2" key="1">
    <citation type="submission" date="2017-01" db="EMBL/GenBank/DDBJ databases">
        <title>Bacillus cereus isolates.</title>
        <authorList>
            <person name="Beno S.M."/>
        </authorList>
    </citation>
    <scope>NUCLEOTIDE SEQUENCE [LARGE SCALE GENOMIC DNA]</scope>
    <source>
        <strain evidence="1 2">FSL H8-0485</strain>
    </source>
</reference>
<sequence>MKSYKDNIESLEGLVDVMKALDMLGKEYVIKKKVERKIMKLSKTEFIYNTWEIEETDVTPGQQETVEVEE</sequence>
<gene>
    <name evidence="1" type="ORF">BW897_31460</name>
</gene>
<accession>A0A1S9T5P9</accession>
<evidence type="ECO:0000313" key="1">
    <source>
        <dbReference type="EMBL" id="OOR05315.1"/>
    </source>
</evidence>
<protein>
    <submittedName>
        <fullName evidence="1">Uncharacterized protein</fullName>
    </submittedName>
</protein>
<dbReference type="EMBL" id="MUAJ01000086">
    <property type="protein sequence ID" value="OOR05315.1"/>
    <property type="molecule type" value="Genomic_DNA"/>
</dbReference>
<name>A0A1S9T5P9_BACCE</name>
<proteinExistence type="predicted"/>
<evidence type="ECO:0000313" key="2">
    <source>
        <dbReference type="Proteomes" id="UP000190906"/>
    </source>
</evidence>
<organism evidence="1 2">
    <name type="scientific">Bacillus cereus</name>
    <dbReference type="NCBI Taxonomy" id="1396"/>
    <lineage>
        <taxon>Bacteria</taxon>
        <taxon>Bacillati</taxon>
        <taxon>Bacillota</taxon>
        <taxon>Bacilli</taxon>
        <taxon>Bacillales</taxon>
        <taxon>Bacillaceae</taxon>
        <taxon>Bacillus</taxon>
        <taxon>Bacillus cereus group</taxon>
    </lineage>
</organism>
<comment type="caution">
    <text evidence="1">The sequence shown here is derived from an EMBL/GenBank/DDBJ whole genome shotgun (WGS) entry which is preliminary data.</text>
</comment>
<dbReference type="Proteomes" id="UP000190906">
    <property type="component" value="Unassembled WGS sequence"/>
</dbReference>